<keyword evidence="3" id="KW-0547">Nucleotide-binding</keyword>
<proteinExistence type="inferred from homology"/>
<dbReference type="InterPro" id="IPR003439">
    <property type="entry name" value="ABC_transporter-like_ATP-bd"/>
</dbReference>
<dbReference type="EMBL" id="MLCF01000132">
    <property type="protein sequence ID" value="OIV35747.1"/>
    <property type="molecule type" value="Genomic_DNA"/>
</dbReference>
<protein>
    <recommendedName>
        <fullName evidence="6">ABC transporter domain-containing protein</fullName>
    </recommendedName>
</protein>
<dbReference type="STRING" id="1428644.BIV57_19930"/>
<evidence type="ECO:0000313" key="7">
    <source>
        <dbReference type="EMBL" id="OIV35747.1"/>
    </source>
</evidence>
<dbReference type="Pfam" id="PF00005">
    <property type="entry name" value="ABC_tran"/>
    <property type="match status" value="1"/>
</dbReference>
<dbReference type="CDD" id="cd03264">
    <property type="entry name" value="ABC_drug_resistance_like"/>
    <property type="match status" value="1"/>
</dbReference>
<dbReference type="InterPro" id="IPR017871">
    <property type="entry name" value="ABC_transporter-like_CS"/>
</dbReference>
<sequence length="313" mass="32977">MTAPRQQPPRLTLDNVSHTHRGAGHPALERLSLDLGPGVVALLGPNGAGKSTLMRILATVVRPTAGRVLWNGTDTARRPEPLRRVLGYLPQDFGAPARLTAAEFLRYLAAAKGLPHRAARARTAELLAAVNLGGEANRRLGAMSGGMRQRVGIAQALLNDPRLLIVDEPTVGLDPGERSRFLDLLGELAADRIVLLSTHIVTDAAASADRIAVLSGGRLRRAGTVAELLRHTAGSVFETVVPSSELPLMRARWQIVRTARAEHGVRVRLLAPGGRPPEGAAPAAPELEDAYRLLVGEQPSAAFAAGVGAGVPA</sequence>
<keyword evidence="8" id="KW-1185">Reference proteome</keyword>
<evidence type="ECO:0000313" key="8">
    <source>
        <dbReference type="Proteomes" id="UP000243342"/>
    </source>
</evidence>
<evidence type="ECO:0000259" key="6">
    <source>
        <dbReference type="PROSITE" id="PS50893"/>
    </source>
</evidence>
<dbReference type="PANTHER" id="PTHR43335">
    <property type="entry name" value="ABC TRANSPORTER, ATP-BINDING PROTEIN"/>
    <property type="match status" value="1"/>
</dbReference>
<gene>
    <name evidence="7" type="ORF">BIV57_19930</name>
</gene>
<dbReference type="Proteomes" id="UP000243342">
    <property type="component" value="Unassembled WGS sequence"/>
</dbReference>
<organism evidence="7 8">
    <name type="scientific">Mangrovactinospora gilvigrisea</name>
    <dbReference type="NCBI Taxonomy" id="1428644"/>
    <lineage>
        <taxon>Bacteria</taxon>
        <taxon>Bacillati</taxon>
        <taxon>Actinomycetota</taxon>
        <taxon>Actinomycetes</taxon>
        <taxon>Kitasatosporales</taxon>
        <taxon>Streptomycetaceae</taxon>
        <taxon>Mangrovactinospora</taxon>
    </lineage>
</organism>
<dbReference type="GO" id="GO:0016887">
    <property type="term" value="F:ATP hydrolysis activity"/>
    <property type="evidence" value="ECO:0007669"/>
    <property type="project" value="InterPro"/>
</dbReference>
<reference evidence="7 8" key="1">
    <citation type="submission" date="2016-10" db="EMBL/GenBank/DDBJ databases">
        <title>Genome sequence of Streptomyces gilvigriseus MUSC 26.</title>
        <authorList>
            <person name="Lee L.-H."/>
            <person name="Ser H.-L."/>
        </authorList>
    </citation>
    <scope>NUCLEOTIDE SEQUENCE [LARGE SCALE GENOMIC DNA]</scope>
    <source>
        <strain evidence="7 8">MUSC 26</strain>
    </source>
</reference>
<evidence type="ECO:0000256" key="3">
    <source>
        <dbReference type="ARBA" id="ARBA00022741"/>
    </source>
</evidence>
<dbReference type="PANTHER" id="PTHR43335:SF2">
    <property type="entry name" value="ABC TRANSPORTER, ATP-BINDING PROTEIN"/>
    <property type="match status" value="1"/>
</dbReference>
<feature type="domain" description="ABC transporter" evidence="6">
    <location>
        <begin position="11"/>
        <end position="241"/>
    </location>
</feature>
<accession>A0A1J7BAR1</accession>
<dbReference type="PROSITE" id="PS00211">
    <property type="entry name" value="ABC_TRANSPORTER_1"/>
    <property type="match status" value="1"/>
</dbReference>
<dbReference type="PROSITE" id="PS50893">
    <property type="entry name" value="ABC_TRANSPORTER_2"/>
    <property type="match status" value="1"/>
</dbReference>
<evidence type="ECO:0000256" key="5">
    <source>
        <dbReference type="SAM" id="MobiDB-lite"/>
    </source>
</evidence>
<feature type="region of interest" description="Disordered" evidence="5">
    <location>
        <begin position="1"/>
        <end position="23"/>
    </location>
</feature>
<keyword evidence="2" id="KW-0813">Transport</keyword>
<dbReference type="SMART" id="SM00382">
    <property type="entry name" value="AAA"/>
    <property type="match status" value="1"/>
</dbReference>
<dbReference type="AlphaFoldDB" id="A0A1J7BAR1"/>
<evidence type="ECO:0000256" key="1">
    <source>
        <dbReference type="ARBA" id="ARBA00005417"/>
    </source>
</evidence>
<dbReference type="OrthoDB" id="9804819at2"/>
<keyword evidence="4" id="KW-0067">ATP-binding</keyword>
<dbReference type="RefSeq" id="WP_071658291.1">
    <property type="nucleotide sequence ID" value="NZ_MLCF01000132.1"/>
</dbReference>
<dbReference type="SUPFAM" id="SSF52540">
    <property type="entry name" value="P-loop containing nucleoside triphosphate hydrolases"/>
    <property type="match status" value="1"/>
</dbReference>
<dbReference type="InterPro" id="IPR027417">
    <property type="entry name" value="P-loop_NTPase"/>
</dbReference>
<name>A0A1J7BAR1_9ACTN</name>
<comment type="caution">
    <text evidence="7">The sequence shown here is derived from an EMBL/GenBank/DDBJ whole genome shotgun (WGS) entry which is preliminary data.</text>
</comment>
<dbReference type="GO" id="GO:0005524">
    <property type="term" value="F:ATP binding"/>
    <property type="evidence" value="ECO:0007669"/>
    <property type="project" value="UniProtKB-KW"/>
</dbReference>
<evidence type="ECO:0000256" key="2">
    <source>
        <dbReference type="ARBA" id="ARBA00022448"/>
    </source>
</evidence>
<evidence type="ECO:0000256" key="4">
    <source>
        <dbReference type="ARBA" id="ARBA00022840"/>
    </source>
</evidence>
<dbReference type="Gene3D" id="3.40.50.300">
    <property type="entry name" value="P-loop containing nucleotide triphosphate hydrolases"/>
    <property type="match status" value="1"/>
</dbReference>
<dbReference type="InterPro" id="IPR003593">
    <property type="entry name" value="AAA+_ATPase"/>
</dbReference>
<comment type="similarity">
    <text evidence="1">Belongs to the ABC transporter superfamily.</text>
</comment>